<dbReference type="EMBL" id="NBNE01014026">
    <property type="protein sequence ID" value="OWY94657.1"/>
    <property type="molecule type" value="Genomic_DNA"/>
</dbReference>
<protein>
    <submittedName>
        <fullName evidence="2">Uncharacterized protein</fullName>
    </submittedName>
</protein>
<evidence type="ECO:0000256" key="1">
    <source>
        <dbReference type="SAM" id="MobiDB-lite"/>
    </source>
</evidence>
<proteinExistence type="predicted"/>
<reference evidence="3" key="1">
    <citation type="submission" date="2017-03" db="EMBL/GenBank/DDBJ databases">
        <title>Phytopthora megakarya and P. palmivora, two closely related causual agents of cacao black pod achieved similar genome size and gene model numbers by different mechanisms.</title>
        <authorList>
            <person name="Ali S."/>
            <person name="Shao J."/>
            <person name="Larry D.J."/>
            <person name="Kronmiller B."/>
            <person name="Shen D."/>
            <person name="Strem M.D."/>
            <person name="Melnick R.L."/>
            <person name="Guiltinan M.J."/>
            <person name="Tyler B.M."/>
            <person name="Meinhardt L.W."/>
            <person name="Bailey B.A."/>
        </authorList>
    </citation>
    <scope>NUCLEOTIDE SEQUENCE [LARGE SCALE GENOMIC DNA]</scope>
    <source>
        <strain evidence="3">zdho120</strain>
    </source>
</reference>
<accession>A0A225UN53</accession>
<keyword evidence="3" id="KW-1185">Reference proteome</keyword>
<evidence type="ECO:0000313" key="2">
    <source>
        <dbReference type="EMBL" id="OWY94657.1"/>
    </source>
</evidence>
<sequence>MAFYDDSLDQTSLCMLFGVPPPTQSHVLNDTDDVMASALVGPTLVRQKALAKLVAAREPLLQFTWGFLDGQNFTVLQPSEPNIQNVYYNGADALIVWSKHNCPGSWNDDDTSLGFREALSNPLLDPDSRHEDVADSAFPSKQDMRGRILTPLNPSSPAILGESY</sequence>
<dbReference type="AlphaFoldDB" id="A0A225UN53"/>
<organism evidence="2 3">
    <name type="scientific">Phytophthora megakarya</name>
    <dbReference type="NCBI Taxonomy" id="4795"/>
    <lineage>
        <taxon>Eukaryota</taxon>
        <taxon>Sar</taxon>
        <taxon>Stramenopiles</taxon>
        <taxon>Oomycota</taxon>
        <taxon>Peronosporomycetes</taxon>
        <taxon>Peronosporales</taxon>
        <taxon>Peronosporaceae</taxon>
        <taxon>Phytophthora</taxon>
    </lineage>
</organism>
<gene>
    <name evidence="2" type="ORF">PHMEG_00035552</name>
</gene>
<name>A0A225UN53_9STRA</name>
<dbReference type="Proteomes" id="UP000198211">
    <property type="component" value="Unassembled WGS sequence"/>
</dbReference>
<dbReference type="PANTHER" id="PTHR48471:SF1">
    <property type="entry name" value="DDE TNP4 DOMAIN-CONTAINING PROTEIN"/>
    <property type="match status" value="1"/>
</dbReference>
<dbReference type="OrthoDB" id="114177at2759"/>
<feature type="non-terminal residue" evidence="2">
    <location>
        <position position="164"/>
    </location>
</feature>
<comment type="caution">
    <text evidence="2">The sequence shown here is derived from an EMBL/GenBank/DDBJ whole genome shotgun (WGS) entry which is preliminary data.</text>
</comment>
<dbReference type="PANTHER" id="PTHR48471">
    <property type="entry name" value="DDE TNP4 DOMAIN-CONTAINING PROTEIN"/>
    <property type="match status" value="1"/>
</dbReference>
<evidence type="ECO:0000313" key="3">
    <source>
        <dbReference type="Proteomes" id="UP000198211"/>
    </source>
</evidence>
<feature type="region of interest" description="Disordered" evidence="1">
    <location>
        <begin position="144"/>
        <end position="164"/>
    </location>
</feature>